<dbReference type="InParanoid" id="A0A0C3H2H6"/>
<dbReference type="FunFam" id="1.10.20.10:FF:000023">
    <property type="entry name" value="transcription initiation protein SPT3 homolog"/>
    <property type="match status" value="1"/>
</dbReference>
<reference evidence="8" key="2">
    <citation type="submission" date="2015-01" db="EMBL/GenBank/DDBJ databases">
        <title>Evolutionary Origins and Diversification of the Mycorrhizal Mutualists.</title>
        <authorList>
            <consortium name="DOE Joint Genome Institute"/>
            <consortium name="Mycorrhizal Genomics Consortium"/>
            <person name="Kohler A."/>
            <person name="Kuo A."/>
            <person name="Nagy L.G."/>
            <person name="Floudas D."/>
            <person name="Copeland A."/>
            <person name="Barry K.W."/>
            <person name="Cichocki N."/>
            <person name="Veneault-Fourrey C."/>
            <person name="LaButti K."/>
            <person name="Lindquist E.A."/>
            <person name="Lipzen A."/>
            <person name="Lundell T."/>
            <person name="Morin E."/>
            <person name="Murat C."/>
            <person name="Riley R."/>
            <person name="Ohm R."/>
            <person name="Sun H."/>
            <person name="Tunlid A."/>
            <person name="Henrissat B."/>
            <person name="Grigoriev I.V."/>
            <person name="Hibbett D.S."/>
            <person name="Martin F."/>
        </authorList>
    </citation>
    <scope>NUCLEOTIDE SEQUENCE [LARGE SCALE GENOMIC DNA]</scope>
    <source>
        <strain evidence="8">Zn</strain>
    </source>
</reference>
<evidence type="ECO:0000256" key="6">
    <source>
        <dbReference type="ARBA" id="ARBA00061274"/>
    </source>
</evidence>
<dbReference type="CDD" id="cd22926">
    <property type="entry name" value="HFD_SPT3"/>
    <property type="match status" value="1"/>
</dbReference>
<dbReference type="HOGENOM" id="CLU_038706_1_1_1"/>
<name>A0A0C3H2H6_OIDMZ</name>
<evidence type="ECO:0000256" key="5">
    <source>
        <dbReference type="ARBA" id="ARBA00023242"/>
    </source>
</evidence>
<dbReference type="InterPro" id="IPR003195">
    <property type="entry name" value="TFIID_TAF13"/>
</dbReference>
<dbReference type="Proteomes" id="UP000054321">
    <property type="component" value="Unassembled WGS sequence"/>
</dbReference>
<dbReference type="AlphaFoldDB" id="A0A0C3H2H6"/>
<evidence type="ECO:0000256" key="4">
    <source>
        <dbReference type="ARBA" id="ARBA00023163"/>
    </source>
</evidence>
<protein>
    <submittedName>
        <fullName evidence="7">Uncharacterized protein</fullName>
    </submittedName>
</protein>
<dbReference type="GO" id="GO:0046982">
    <property type="term" value="F:protein heterodimerization activity"/>
    <property type="evidence" value="ECO:0007669"/>
    <property type="project" value="InterPro"/>
</dbReference>
<keyword evidence="3" id="KW-0010">Activator</keyword>
<dbReference type="GO" id="GO:0006357">
    <property type="term" value="P:regulation of transcription by RNA polymerase II"/>
    <property type="evidence" value="ECO:0007669"/>
    <property type="project" value="UniProtKB-ARBA"/>
</dbReference>
<dbReference type="GO" id="GO:0006366">
    <property type="term" value="P:transcription by RNA polymerase II"/>
    <property type="evidence" value="ECO:0007669"/>
    <property type="project" value="InterPro"/>
</dbReference>
<dbReference type="Gene3D" id="1.10.20.10">
    <property type="entry name" value="Histone, subunit A"/>
    <property type="match status" value="1"/>
</dbReference>
<organism evidence="7 8">
    <name type="scientific">Oidiodendron maius (strain Zn)</name>
    <dbReference type="NCBI Taxonomy" id="913774"/>
    <lineage>
        <taxon>Eukaryota</taxon>
        <taxon>Fungi</taxon>
        <taxon>Dikarya</taxon>
        <taxon>Ascomycota</taxon>
        <taxon>Pezizomycotina</taxon>
        <taxon>Leotiomycetes</taxon>
        <taxon>Leotiomycetes incertae sedis</taxon>
        <taxon>Myxotrichaceae</taxon>
        <taxon>Oidiodendron</taxon>
    </lineage>
</organism>
<accession>A0A0C3H2H6</accession>
<keyword evidence="4" id="KW-0804">Transcription</keyword>
<dbReference type="GO" id="GO:0005634">
    <property type="term" value="C:nucleus"/>
    <property type="evidence" value="ECO:0007669"/>
    <property type="project" value="UniProtKB-SubCell"/>
</dbReference>
<evidence type="ECO:0000256" key="3">
    <source>
        <dbReference type="ARBA" id="ARBA00023159"/>
    </source>
</evidence>
<dbReference type="STRING" id="913774.A0A0C3H2H6"/>
<evidence type="ECO:0000313" key="7">
    <source>
        <dbReference type="EMBL" id="KIM96711.1"/>
    </source>
</evidence>
<evidence type="ECO:0000256" key="2">
    <source>
        <dbReference type="ARBA" id="ARBA00023015"/>
    </source>
</evidence>
<dbReference type="PANTHER" id="PTHR11380:SF16">
    <property type="entry name" value="TRANSCRIPTION INITIATION PROTEIN SPT3 HOMOLOG"/>
    <property type="match status" value="1"/>
</dbReference>
<reference evidence="7 8" key="1">
    <citation type="submission" date="2014-04" db="EMBL/GenBank/DDBJ databases">
        <authorList>
            <consortium name="DOE Joint Genome Institute"/>
            <person name="Kuo A."/>
            <person name="Martino E."/>
            <person name="Perotto S."/>
            <person name="Kohler A."/>
            <person name="Nagy L.G."/>
            <person name="Floudas D."/>
            <person name="Copeland A."/>
            <person name="Barry K.W."/>
            <person name="Cichocki N."/>
            <person name="Veneault-Fourrey C."/>
            <person name="LaButti K."/>
            <person name="Lindquist E.A."/>
            <person name="Lipzen A."/>
            <person name="Lundell T."/>
            <person name="Morin E."/>
            <person name="Murat C."/>
            <person name="Sun H."/>
            <person name="Tunlid A."/>
            <person name="Henrissat B."/>
            <person name="Grigoriev I.V."/>
            <person name="Hibbett D.S."/>
            <person name="Martin F."/>
            <person name="Nordberg H.P."/>
            <person name="Cantor M.N."/>
            <person name="Hua S.X."/>
        </authorList>
    </citation>
    <scope>NUCLEOTIDE SEQUENCE [LARGE SCALE GENOMIC DNA]</scope>
    <source>
        <strain evidence="7 8">Zn</strain>
    </source>
</reference>
<dbReference type="Pfam" id="PF02269">
    <property type="entry name" value="TFIID-18kDa"/>
    <property type="match status" value="1"/>
</dbReference>
<dbReference type="EMBL" id="KN832883">
    <property type="protein sequence ID" value="KIM96711.1"/>
    <property type="molecule type" value="Genomic_DNA"/>
</dbReference>
<dbReference type="PANTHER" id="PTHR11380">
    <property type="entry name" value="TRANSCRIPTION INITIATION FACTOR TFIID/SUPT3-RELATED"/>
    <property type="match status" value="1"/>
</dbReference>
<gene>
    <name evidence="7" type="ORF">OIDMADRAFT_169530</name>
</gene>
<keyword evidence="2" id="KW-0805">Transcription regulation</keyword>
<dbReference type="SUPFAM" id="SSF47113">
    <property type="entry name" value="Histone-fold"/>
    <property type="match status" value="1"/>
</dbReference>
<dbReference type="InterPro" id="IPR009072">
    <property type="entry name" value="Histone-fold"/>
</dbReference>
<sequence>MEDKGGLKFKQEIQQMMFVSGEMAEPSIEVLKVMEEIVRDQVVEMLAIANGLASRRASRFITNNDIIFQFRHDALKVSRIRSFLAWKDFRKNAKDEDKDAAGDPTISDNEDDIANKVKKEIQPLPWDIGSFYNQTVPADLKEEEEEMDRANFYRLQREDERTKNMTKDEYITWSEYRQASFTRRKVKRFREWAGIGVITECKDNEDVMDILGFLICDMVHGITEEALRVKEQNNILMNGMDNGDLGSRKLGKNDVRGLFDRTTEERIAFQPKHIRQALVNLQGKARKGRAIFSGARAQQKMPLQLVSVLQT</sequence>
<proteinExistence type="inferred from homology"/>
<evidence type="ECO:0000313" key="8">
    <source>
        <dbReference type="Proteomes" id="UP000054321"/>
    </source>
</evidence>
<dbReference type="GO" id="GO:0003712">
    <property type="term" value="F:transcription coregulator activity"/>
    <property type="evidence" value="ECO:0007669"/>
    <property type="project" value="TreeGrafter"/>
</dbReference>
<evidence type="ECO:0000256" key="1">
    <source>
        <dbReference type="ARBA" id="ARBA00004123"/>
    </source>
</evidence>
<dbReference type="GO" id="GO:0000124">
    <property type="term" value="C:SAGA complex"/>
    <property type="evidence" value="ECO:0007669"/>
    <property type="project" value="UniProtKB-ARBA"/>
</dbReference>
<dbReference type="OrthoDB" id="66982at2759"/>
<keyword evidence="8" id="KW-1185">Reference proteome</keyword>
<comment type="similarity">
    <text evidence="6">Belongs to the SPT3 family.</text>
</comment>
<keyword evidence="5" id="KW-0539">Nucleus</keyword>
<comment type="subcellular location">
    <subcellularLocation>
        <location evidence="1">Nucleus</location>
    </subcellularLocation>
</comment>